<feature type="domain" description="Major facilitator superfamily (MFS) profile" evidence="8">
    <location>
        <begin position="17"/>
        <end position="394"/>
    </location>
</feature>
<dbReference type="InterPro" id="IPR036259">
    <property type="entry name" value="MFS_trans_sf"/>
</dbReference>
<gene>
    <name evidence="9" type="ORF">GCM10022223_28950</name>
</gene>
<evidence type="ECO:0000313" key="10">
    <source>
        <dbReference type="Proteomes" id="UP001501074"/>
    </source>
</evidence>
<evidence type="ECO:0000256" key="2">
    <source>
        <dbReference type="ARBA" id="ARBA00022448"/>
    </source>
</evidence>
<feature type="transmembrane region" description="Helical" evidence="7">
    <location>
        <begin position="284"/>
        <end position="303"/>
    </location>
</feature>
<dbReference type="SUPFAM" id="SSF103473">
    <property type="entry name" value="MFS general substrate transporter"/>
    <property type="match status" value="1"/>
</dbReference>
<evidence type="ECO:0000256" key="4">
    <source>
        <dbReference type="ARBA" id="ARBA00022692"/>
    </source>
</evidence>
<evidence type="ECO:0000256" key="3">
    <source>
        <dbReference type="ARBA" id="ARBA00022475"/>
    </source>
</evidence>
<dbReference type="PANTHER" id="PTHR23517">
    <property type="entry name" value="RESISTANCE PROTEIN MDTM, PUTATIVE-RELATED-RELATED"/>
    <property type="match status" value="1"/>
</dbReference>
<evidence type="ECO:0000256" key="7">
    <source>
        <dbReference type="SAM" id="Phobius"/>
    </source>
</evidence>
<keyword evidence="4 7" id="KW-0812">Transmembrane</keyword>
<accession>A0ABP6ZIU9</accession>
<comment type="caution">
    <text evidence="9">The sequence shown here is derived from an EMBL/GenBank/DDBJ whole genome shotgun (WGS) entry which is preliminary data.</text>
</comment>
<evidence type="ECO:0000256" key="6">
    <source>
        <dbReference type="ARBA" id="ARBA00023136"/>
    </source>
</evidence>
<sequence length="396" mass="41754">MGELIPAPAPLWKLDGIQWLLTAGSLLNAIAFFSALPFASLYLDAVTDLSAVVIGGVVGGIALIASVGGMLGGLLIDRFGAVPLMLLGLVGYVLIYAGLAQASTTAAIVPLLLGLGAARLLVEPGGKKLMSLAADPDGRIFRVRYMVLCAGAIVGPAIGGVLYTTSITAFFAVPAVFYTAYLVFVVLFRARLTALETARATSAGRFPLREALRDRRLLAASGAGIVIFFVFSQLDSMIPLFMAREWGDRAAHLFAGLFIANAVLALVFQMPIAWLSDRVPRARLILAGCVGFALAFGCFWASASLGLPLLYLGIVLWTLGEGVLLPLPDIAVHELADDDRKGTYFGVAEIRYLGFFAGPSLGGVMLPTAGLYFTVMGLAVFACVPLLAGRLPRRSR</sequence>
<keyword evidence="6 7" id="KW-0472">Membrane</keyword>
<feature type="transmembrane region" description="Helical" evidence="7">
    <location>
        <begin position="169"/>
        <end position="190"/>
    </location>
</feature>
<feature type="transmembrane region" description="Helical" evidence="7">
    <location>
        <begin position="250"/>
        <end position="272"/>
    </location>
</feature>
<proteinExistence type="predicted"/>
<dbReference type="PANTHER" id="PTHR23517:SF2">
    <property type="entry name" value="MULTIDRUG RESISTANCE PROTEIN MDTH"/>
    <property type="match status" value="1"/>
</dbReference>
<keyword evidence="3" id="KW-1003">Cell membrane</keyword>
<evidence type="ECO:0000256" key="1">
    <source>
        <dbReference type="ARBA" id="ARBA00004651"/>
    </source>
</evidence>
<feature type="transmembrane region" description="Helical" evidence="7">
    <location>
        <begin position="143"/>
        <end position="163"/>
    </location>
</feature>
<feature type="transmembrane region" description="Helical" evidence="7">
    <location>
        <begin position="20"/>
        <end position="43"/>
    </location>
</feature>
<name>A0ABP6ZIU9_9ACTN</name>
<organism evidence="9 10">
    <name type="scientific">Kineosporia mesophila</name>
    <dbReference type="NCBI Taxonomy" id="566012"/>
    <lineage>
        <taxon>Bacteria</taxon>
        <taxon>Bacillati</taxon>
        <taxon>Actinomycetota</taxon>
        <taxon>Actinomycetes</taxon>
        <taxon>Kineosporiales</taxon>
        <taxon>Kineosporiaceae</taxon>
        <taxon>Kineosporia</taxon>
    </lineage>
</organism>
<keyword evidence="5 7" id="KW-1133">Transmembrane helix</keyword>
<evidence type="ECO:0000256" key="5">
    <source>
        <dbReference type="ARBA" id="ARBA00022989"/>
    </source>
</evidence>
<comment type="subcellular location">
    <subcellularLocation>
        <location evidence="1">Cell membrane</location>
        <topology evidence="1">Multi-pass membrane protein</topology>
    </subcellularLocation>
</comment>
<dbReference type="Gene3D" id="1.20.1250.20">
    <property type="entry name" value="MFS general substrate transporter like domains"/>
    <property type="match status" value="1"/>
</dbReference>
<dbReference type="Pfam" id="PF07690">
    <property type="entry name" value="MFS_1"/>
    <property type="match status" value="1"/>
</dbReference>
<dbReference type="PROSITE" id="PS50850">
    <property type="entry name" value="MFS"/>
    <property type="match status" value="1"/>
</dbReference>
<keyword evidence="10" id="KW-1185">Reference proteome</keyword>
<evidence type="ECO:0000259" key="8">
    <source>
        <dbReference type="PROSITE" id="PS50850"/>
    </source>
</evidence>
<evidence type="ECO:0000313" key="9">
    <source>
        <dbReference type="EMBL" id="GAA3611070.1"/>
    </source>
</evidence>
<dbReference type="Proteomes" id="UP001501074">
    <property type="component" value="Unassembled WGS sequence"/>
</dbReference>
<reference evidence="10" key="1">
    <citation type="journal article" date="2019" name="Int. J. Syst. Evol. Microbiol.">
        <title>The Global Catalogue of Microorganisms (GCM) 10K type strain sequencing project: providing services to taxonomists for standard genome sequencing and annotation.</title>
        <authorList>
            <consortium name="The Broad Institute Genomics Platform"/>
            <consortium name="The Broad Institute Genome Sequencing Center for Infectious Disease"/>
            <person name="Wu L."/>
            <person name="Ma J."/>
        </authorList>
    </citation>
    <scope>NUCLEOTIDE SEQUENCE [LARGE SCALE GENOMIC DNA]</scope>
    <source>
        <strain evidence="10">JCM 16902</strain>
    </source>
</reference>
<dbReference type="InterPro" id="IPR011701">
    <property type="entry name" value="MFS"/>
</dbReference>
<feature type="transmembrane region" description="Helical" evidence="7">
    <location>
        <begin position="217"/>
        <end position="238"/>
    </location>
</feature>
<feature type="transmembrane region" description="Helical" evidence="7">
    <location>
        <begin position="79"/>
        <end position="99"/>
    </location>
</feature>
<keyword evidence="2" id="KW-0813">Transport</keyword>
<protein>
    <submittedName>
        <fullName evidence="9">MFS transporter</fullName>
    </submittedName>
</protein>
<feature type="transmembrane region" description="Helical" evidence="7">
    <location>
        <begin position="369"/>
        <end position="388"/>
    </location>
</feature>
<dbReference type="InterPro" id="IPR020846">
    <property type="entry name" value="MFS_dom"/>
</dbReference>
<dbReference type="EMBL" id="BAAAZO010000004">
    <property type="protein sequence ID" value="GAA3611070.1"/>
    <property type="molecule type" value="Genomic_DNA"/>
</dbReference>
<feature type="transmembrane region" description="Helical" evidence="7">
    <location>
        <begin position="49"/>
        <end position="72"/>
    </location>
</feature>
<dbReference type="InterPro" id="IPR050171">
    <property type="entry name" value="MFS_Transporters"/>
</dbReference>